<dbReference type="AlphaFoldDB" id="A0A6I6JU58"/>
<feature type="transmembrane region" description="Helical" evidence="6">
    <location>
        <begin position="62"/>
        <end position="82"/>
    </location>
</feature>
<feature type="transmembrane region" description="Helical" evidence="6">
    <location>
        <begin position="322"/>
        <end position="345"/>
    </location>
</feature>
<dbReference type="RefSeq" id="WP_158869697.1">
    <property type="nucleotide sequence ID" value="NZ_CP046401.1"/>
</dbReference>
<evidence type="ECO:0000313" key="8">
    <source>
        <dbReference type="Proteomes" id="UP000428260"/>
    </source>
</evidence>
<evidence type="ECO:0000256" key="6">
    <source>
        <dbReference type="SAM" id="Phobius"/>
    </source>
</evidence>
<dbReference type="GO" id="GO:0005886">
    <property type="term" value="C:plasma membrane"/>
    <property type="evidence" value="ECO:0007669"/>
    <property type="project" value="UniProtKB-SubCell"/>
</dbReference>
<feature type="transmembrane region" description="Helical" evidence="6">
    <location>
        <begin position="102"/>
        <end position="127"/>
    </location>
</feature>
<sequence length="442" mass="48418">MVKKIITYSRKKLALLDVHTIEVLRKSSSSMVVKVLGMIVGVFVSIFVGRSLGPDGLGIINLSNRIVSLLLVFTMLGMKQVLVKQIAIGYRRKDFQLVSDSIYTSSIINGFIALVLTILGLVMAPFLAHKVFHAPDLEIPLTVALIVMLPQTFSRVFGAALNGFRKIWQSNLVNETLSTWVVGILLASFFLFDLEIDVVKIAVIYAVGRIVVTSTMIIYWKRIFHFKGKRNWIAKPMLKMSLPMLLVSSTALIAANADTIMLGWLGSTREVGLYNVAARIALLVSFFLQISNSAISPKLAALFAENRKKEIEKMVKSVTSGLIIIATVSLIAFIFLGNFLLGLWGGEFEEAYWVLVILGIGQFFNISTGCAGLLLIMCGFEGIHSRISLIFVILNLILNYFFITILGALGAAIATAVTVSGENIVKLIIAKQKVGVSTIPLV</sequence>
<dbReference type="EMBL" id="CP046401">
    <property type="protein sequence ID" value="QGY46566.1"/>
    <property type="molecule type" value="Genomic_DNA"/>
</dbReference>
<feature type="transmembrane region" description="Helical" evidence="6">
    <location>
        <begin position="241"/>
        <end position="264"/>
    </location>
</feature>
<feature type="transmembrane region" description="Helical" evidence="6">
    <location>
        <begin position="31"/>
        <end position="50"/>
    </location>
</feature>
<comment type="subcellular location">
    <subcellularLocation>
        <location evidence="1">Cell membrane</location>
        <topology evidence="1">Multi-pass membrane protein</topology>
    </subcellularLocation>
</comment>
<proteinExistence type="predicted"/>
<evidence type="ECO:0000256" key="3">
    <source>
        <dbReference type="ARBA" id="ARBA00022692"/>
    </source>
</evidence>
<keyword evidence="4 6" id="KW-1133">Transmembrane helix</keyword>
<dbReference type="InterPro" id="IPR002797">
    <property type="entry name" value="Polysacc_synth"/>
</dbReference>
<dbReference type="PANTHER" id="PTHR30250:SF11">
    <property type="entry name" value="O-ANTIGEN TRANSPORTER-RELATED"/>
    <property type="match status" value="1"/>
</dbReference>
<feature type="transmembrane region" description="Helical" evidence="6">
    <location>
        <begin position="351"/>
        <end position="377"/>
    </location>
</feature>
<feature type="transmembrane region" description="Helical" evidence="6">
    <location>
        <begin position="276"/>
        <end position="301"/>
    </location>
</feature>
<evidence type="ECO:0000256" key="4">
    <source>
        <dbReference type="ARBA" id="ARBA00022989"/>
    </source>
</evidence>
<evidence type="ECO:0000256" key="1">
    <source>
        <dbReference type="ARBA" id="ARBA00004651"/>
    </source>
</evidence>
<dbReference type="Pfam" id="PF01943">
    <property type="entry name" value="Polysacc_synt"/>
    <property type="match status" value="1"/>
</dbReference>
<feature type="transmembrane region" description="Helical" evidence="6">
    <location>
        <begin position="389"/>
        <end position="417"/>
    </location>
</feature>
<organism evidence="7 8">
    <name type="scientific">Maribellus comscasis</name>
    <dbReference type="NCBI Taxonomy" id="2681766"/>
    <lineage>
        <taxon>Bacteria</taxon>
        <taxon>Pseudomonadati</taxon>
        <taxon>Bacteroidota</taxon>
        <taxon>Bacteroidia</taxon>
        <taxon>Marinilabiliales</taxon>
        <taxon>Prolixibacteraceae</taxon>
        <taxon>Maribellus</taxon>
    </lineage>
</organism>
<name>A0A6I6JU58_9BACT</name>
<keyword evidence="8" id="KW-1185">Reference proteome</keyword>
<dbReference type="KEGG" id="mcos:GM418_23770"/>
<keyword evidence="3 6" id="KW-0812">Transmembrane</keyword>
<protein>
    <submittedName>
        <fullName evidence="7">Oligosaccharide flippase family protein</fullName>
    </submittedName>
</protein>
<reference evidence="7 8" key="1">
    <citation type="submission" date="2019-11" db="EMBL/GenBank/DDBJ databases">
        <authorList>
            <person name="Zheng R.K."/>
            <person name="Sun C.M."/>
        </authorList>
    </citation>
    <scope>NUCLEOTIDE SEQUENCE [LARGE SCALE GENOMIC DNA]</scope>
    <source>
        <strain evidence="7 8">WC007</strain>
    </source>
</reference>
<feature type="transmembrane region" description="Helical" evidence="6">
    <location>
        <begin position="172"/>
        <end position="192"/>
    </location>
</feature>
<dbReference type="InterPro" id="IPR050833">
    <property type="entry name" value="Poly_Biosynth_Transport"/>
</dbReference>
<dbReference type="Proteomes" id="UP000428260">
    <property type="component" value="Chromosome"/>
</dbReference>
<feature type="transmembrane region" description="Helical" evidence="6">
    <location>
        <begin position="139"/>
        <end position="160"/>
    </location>
</feature>
<dbReference type="CDD" id="cd13128">
    <property type="entry name" value="MATE_Wzx_like"/>
    <property type="match status" value="1"/>
</dbReference>
<evidence type="ECO:0000313" key="7">
    <source>
        <dbReference type="EMBL" id="QGY46566.1"/>
    </source>
</evidence>
<keyword evidence="5 6" id="KW-0472">Membrane</keyword>
<dbReference type="PANTHER" id="PTHR30250">
    <property type="entry name" value="PST FAMILY PREDICTED COLANIC ACID TRANSPORTER"/>
    <property type="match status" value="1"/>
</dbReference>
<evidence type="ECO:0000256" key="5">
    <source>
        <dbReference type="ARBA" id="ARBA00023136"/>
    </source>
</evidence>
<keyword evidence="2" id="KW-1003">Cell membrane</keyword>
<feature type="transmembrane region" description="Helical" evidence="6">
    <location>
        <begin position="198"/>
        <end position="220"/>
    </location>
</feature>
<evidence type="ECO:0000256" key="2">
    <source>
        <dbReference type="ARBA" id="ARBA00022475"/>
    </source>
</evidence>
<accession>A0A6I6JU58</accession>
<gene>
    <name evidence="7" type="ORF">GM418_23770</name>
</gene>